<protein>
    <submittedName>
        <fullName evidence="2">Transcriptional regulator</fullName>
    </submittedName>
</protein>
<dbReference type="PANTHER" id="PTHR34404">
    <property type="entry name" value="REGULATORY PROTEIN, FMDB FAMILY"/>
    <property type="match status" value="1"/>
</dbReference>
<dbReference type="Pfam" id="PF09723">
    <property type="entry name" value="Zn_ribbon_8"/>
    <property type="match status" value="1"/>
</dbReference>
<gene>
    <name evidence="2" type="ORF">DDZ44_10105</name>
</gene>
<sequence length="101" mass="11334">MPVYDYRCENCGCFEKMQKITEEALSECPSCGGKVQRLISKNVAIVFKGSGFYATDNQQQLKNKARAMNKERQKDNEALLDGDVKSFVKQSDSSDKKIAEA</sequence>
<name>A0A354Z1D9_9FIRM</name>
<evidence type="ECO:0000259" key="1">
    <source>
        <dbReference type="SMART" id="SM00834"/>
    </source>
</evidence>
<dbReference type="SMART" id="SM00834">
    <property type="entry name" value="CxxC_CXXC_SSSS"/>
    <property type="match status" value="1"/>
</dbReference>
<dbReference type="Proteomes" id="UP000263273">
    <property type="component" value="Unassembled WGS sequence"/>
</dbReference>
<dbReference type="InterPro" id="IPR013429">
    <property type="entry name" value="Regulatory_FmdB_Zinc_ribbon"/>
</dbReference>
<evidence type="ECO:0000313" key="2">
    <source>
        <dbReference type="EMBL" id="HBK54277.1"/>
    </source>
</evidence>
<dbReference type="PANTHER" id="PTHR34404:SF2">
    <property type="entry name" value="CONSERVED SERINE RICH PROTEIN"/>
    <property type="match status" value="1"/>
</dbReference>
<proteinExistence type="predicted"/>
<dbReference type="RefSeq" id="WP_061213555.1">
    <property type="nucleotide sequence ID" value="NZ_DCDX01000120.1"/>
</dbReference>
<dbReference type="STRING" id="378794.GCA_001570625_01042"/>
<dbReference type="EMBL" id="DNZF01000219">
    <property type="protein sequence ID" value="HBK54277.1"/>
    <property type="molecule type" value="Genomic_DNA"/>
</dbReference>
<accession>A0A354Z1D9</accession>
<comment type="caution">
    <text evidence="2">The sequence shown here is derived from an EMBL/GenBank/DDBJ whole genome shotgun (WGS) entry which is preliminary data.</text>
</comment>
<evidence type="ECO:0000313" key="3">
    <source>
        <dbReference type="Proteomes" id="UP000263273"/>
    </source>
</evidence>
<dbReference type="NCBIfam" id="TIGR02605">
    <property type="entry name" value="CxxC_CxxC_SSSS"/>
    <property type="match status" value="1"/>
</dbReference>
<reference evidence="2 3" key="1">
    <citation type="journal article" date="2018" name="Nat. Biotechnol.">
        <title>A standardized bacterial taxonomy based on genome phylogeny substantially revises the tree of life.</title>
        <authorList>
            <person name="Parks D.H."/>
            <person name="Chuvochina M."/>
            <person name="Waite D.W."/>
            <person name="Rinke C."/>
            <person name="Skarshewski A."/>
            <person name="Chaumeil P.A."/>
            <person name="Hugenholtz P."/>
        </authorList>
    </citation>
    <scope>NUCLEOTIDE SEQUENCE [LARGE SCALE GENOMIC DNA]</scope>
    <source>
        <strain evidence="2">UBA10948</strain>
    </source>
</reference>
<feature type="domain" description="Putative regulatory protein FmdB zinc ribbon" evidence="1">
    <location>
        <begin position="1"/>
        <end position="40"/>
    </location>
</feature>
<organism evidence="2 3">
    <name type="scientific">Syntrophomonas wolfei</name>
    <dbReference type="NCBI Taxonomy" id="863"/>
    <lineage>
        <taxon>Bacteria</taxon>
        <taxon>Bacillati</taxon>
        <taxon>Bacillota</taxon>
        <taxon>Clostridia</taxon>
        <taxon>Eubacteriales</taxon>
        <taxon>Syntrophomonadaceae</taxon>
        <taxon>Syntrophomonas</taxon>
    </lineage>
</organism>
<dbReference type="AlphaFoldDB" id="A0A354Z1D9"/>